<evidence type="ECO:0000256" key="1">
    <source>
        <dbReference type="SAM" id="MobiDB-lite"/>
    </source>
</evidence>
<comment type="caution">
    <text evidence="4">The sequence shown here is derived from an EMBL/GenBank/DDBJ whole genome shotgun (WGS) entry which is preliminary data.</text>
</comment>
<evidence type="ECO:0000259" key="2">
    <source>
        <dbReference type="Pfam" id="PF08531"/>
    </source>
</evidence>
<evidence type="ECO:0000259" key="3">
    <source>
        <dbReference type="Pfam" id="PF17389"/>
    </source>
</evidence>
<dbReference type="InterPro" id="IPR008979">
    <property type="entry name" value="Galactose-bd-like_sf"/>
</dbReference>
<gene>
    <name evidence="4" type="ORF">H2200_009101</name>
</gene>
<dbReference type="PANTHER" id="PTHR34987">
    <property type="entry name" value="C, PUTATIVE (AFU_ORTHOLOGUE AFUA_3G02880)-RELATED"/>
    <property type="match status" value="1"/>
</dbReference>
<dbReference type="SUPFAM" id="SSF48208">
    <property type="entry name" value="Six-hairpin glycosidases"/>
    <property type="match status" value="1"/>
</dbReference>
<dbReference type="EMBL" id="JAPDRK010000014">
    <property type="protein sequence ID" value="KAJ9606140.1"/>
    <property type="molecule type" value="Genomic_DNA"/>
</dbReference>
<dbReference type="GO" id="GO:0003824">
    <property type="term" value="F:catalytic activity"/>
    <property type="evidence" value="ECO:0007669"/>
    <property type="project" value="UniProtKB-ARBA"/>
</dbReference>
<protein>
    <recommendedName>
        <fullName evidence="6">Alpha-L-rhamnosidase</fullName>
    </recommendedName>
</protein>
<name>A0AA38X3T6_9EURO</name>
<accession>A0AA38X3T6</accession>
<dbReference type="Pfam" id="PF08531">
    <property type="entry name" value="Bac_rhamnosid_N"/>
    <property type="match status" value="1"/>
</dbReference>
<feature type="domain" description="Alpha-L-rhamnosidase six-hairpin glycosidase" evidence="3">
    <location>
        <begin position="382"/>
        <end position="694"/>
    </location>
</feature>
<dbReference type="Gene3D" id="1.50.10.10">
    <property type="match status" value="1"/>
</dbReference>
<dbReference type="Proteomes" id="UP001172673">
    <property type="component" value="Unassembled WGS sequence"/>
</dbReference>
<proteinExistence type="predicted"/>
<feature type="compositionally biased region" description="Basic and acidic residues" evidence="1">
    <location>
        <begin position="307"/>
        <end position="316"/>
    </location>
</feature>
<dbReference type="PANTHER" id="PTHR34987:SF2">
    <property type="entry name" value="B, PUTATIVE (AFU_ORTHOLOGUE AFUA_7G05040)-RELATED"/>
    <property type="match status" value="1"/>
</dbReference>
<dbReference type="Pfam" id="PF17389">
    <property type="entry name" value="Bac_rhamnosid6H"/>
    <property type="match status" value="1"/>
</dbReference>
<dbReference type="AlphaFoldDB" id="A0AA38X3T6"/>
<feature type="domain" description="Bacterial alpha-L-rhamnosidase N-terminal" evidence="2">
    <location>
        <begin position="50"/>
        <end position="199"/>
    </location>
</feature>
<dbReference type="InterPro" id="IPR013737">
    <property type="entry name" value="Bac_rhamnosid_N"/>
</dbReference>
<dbReference type="SUPFAM" id="SSF49785">
    <property type="entry name" value="Galactose-binding domain-like"/>
    <property type="match status" value="1"/>
</dbReference>
<dbReference type="InterPro" id="IPR008928">
    <property type="entry name" value="6-hairpin_glycosidase_sf"/>
</dbReference>
<dbReference type="Gene3D" id="2.60.420.10">
    <property type="entry name" value="Maltose phosphorylase, domain 3"/>
    <property type="match status" value="1"/>
</dbReference>
<reference evidence="4" key="1">
    <citation type="submission" date="2022-10" db="EMBL/GenBank/DDBJ databases">
        <title>Culturing micro-colonial fungi from biological soil crusts in the Mojave desert and describing Neophaeococcomyces mojavensis, and introducing the new genera and species Taxawa tesnikishii.</title>
        <authorList>
            <person name="Kurbessoian T."/>
            <person name="Stajich J.E."/>
        </authorList>
    </citation>
    <scope>NUCLEOTIDE SEQUENCE</scope>
    <source>
        <strain evidence="4">TK_41</strain>
    </source>
</reference>
<evidence type="ECO:0000313" key="5">
    <source>
        <dbReference type="Proteomes" id="UP001172673"/>
    </source>
</evidence>
<feature type="region of interest" description="Disordered" evidence="1">
    <location>
        <begin position="295"/>
        <end position="320"/>
    </location>
</feature>
<evidence type="ECO:0008006" key="6">
    <source>
        <dbReference type="Google" id="ProtNLM"/>
    </source>
</evidence>
<evidence type="ECO:0000313" key="4">
    <source>
        <dbReference type="EMBL" id="KAJ9606140.1"/>
    </source>
</evidence>
<keyword evidence="5" id="KW-1185">Reference proteome</keyword>
<sequence>MANNISALQKINQTKWIWVPDYDDTSNEAKFVLFRKTFKLEIVPPEPQFIRVSADTRYRLLINGYRAGFGPAKSYLTRWNFEEIDVQPFLRPGKNVIAVKVLRYSFAHAGNSSLIRGNVPGLILQGVIGGQTVDTDESWNAVEDKSIHIIPRSEWNFALGPPFLALNERCDFRQAESNWTATDYDDSRWARAVILSARSKMMPILETRRLAPRTIPLLPEIETEFDSTVKHAGTVERSSWDLLLKRQGVVTIAPGNTEVVEIQSPVLTTGFLELAASGGAGSKITIMCAESYEREHAPTRPGSIGGDRYKEDRADSKNGTLYGPNDEYTLAEGDNLIESFWFRTFRYVRLTCTAASQPVTISSLLFRETHYPLPIVTKLRKTQPDLKEMWKISLNTMRNCMHETFEDCPYYEQNQFAMDTRAQILFVYQVSRDDRLARKTIHEFYASRREDGLVETHFPVPFRAINIPQFSLYWVLMVCDHYEYFADEALVRKYLGTIDGVLNHFLERIGDRGLVGRFDEEAWPFVDWVKEWHGKGGLQRMAIPPAYHRGDGVVVYNTLITALVLQHAADLNAAVGRHCVAREYRTSSQSLIDSVNKYAWNAEQKLYADGPSTPDKFCQHSQVFAILAGAITGEDAADLMRRTIDSNDLPKCSYAMSFYVLRAAAKTNVYETYFDKLMQPWRKMMANNLTTWAEDDLMFRSDCHGWSSSPVYEIVHEIFGLSMAEKGYSKARIAPRFALQREASGTFVIGRDSMGDITVDIAWSDTDSRLVVSATREIKATLVLRDGKAAEVMLGSQPVIENY</sequence>
<dbReference type="GO" id="GO:0005975">
    <property type="term" value="P:carbohydrate metabolic process"/>
    <property type="evidence" value="ECO:0007669"/>
    <property type="project" value="InterPro"/>
</dbReference>
<dbReference type="InterPro" id="IPR035396">
    <property type="entry name" value="Bac_rhamnosid6H"/>
</dbReference>
<dbReference type="InterPro" id="IPR012341">
    <property type="entry name" value="6hp_glycosidase-like_sf"/>
</dbReference>
<dbReference type="Gene3D" id="2.60.120.260">
    <property type="entry name" value="Galactose-binding domain-like"/>
    <property type="match status" value="2"/>
</dbReference>
<organism evidence="4 5">
    <name type="scientific">Cladophialophora chaetospira</name>
    <dbReference type="NCBI Taxonomy" id="386627"/>
    <lineage>
        <taxon>Eukaryota</taxon>
        <taxon>Fungi</taxon>
        <taxon>Dikarya</taxon>
        <taxon>Ascomycota</taxon>
        <taxon>Pezizomycotina</taxon>
        <taxon>Eurotiomycetes</taxon>
        <taxon>Chaetothyriomycetidae</taxon>
        <taxon>Chaetothyriales</taxon>
        <taxon>Herpotrichiellaceae</taxon>
        <taxon>Cladophialophora</taxon>
    </lineage>
</organism>